<dbReference type="Pfam" id="PF00512">
    <property type="entry name" value="HisKA"/>
    <property type="match status" value="1"/>
</dbReference>
<dbReference type="KEGG" id="acz:Acaty_c2711"/>
<feature type="transmembrane region" description="Helical" evidence="4">
    <location>
        <begin position="111"/>
        <end position="129"/>
    </location>
</feature>
<dbReference type="PANTHER" id="PTHR43065">
    <property type="entry name" value="SENSOR HISTIDINE KINASE"/>
    <property type="match status" value="1"/>
</dbReference>
<organism evidence="6 7">
    <name type="scientific">Acidithiobacillus caldus (strain ATCC 51756 / DSM 8584 / KU)</name>
    <dbReference type="NCBI Taxonomy" id="637389"/>
    <lineage>
        <taxon>Bacteria</taxon>
        <taxon>Pseudomonadati</taxon>
        <taxon>Pseudomonadota</taxon>
        <taxon>Acidithiobacillia</taxon>
        <taxon>Acidithiobacillales</taxon>
        <taxon>Acidithiobacillaceae</taxon>
        <taxon>Acidithiobacillus</taxon>
    </lineage>
</organism>
<feature type="transmembrane region" description="Helical" evidence="4">
    <location>
        <begin position="87"/>
        <end position="106"/>
    </location>
</feature>
<evidence type="ECO:0000256" key="2">
    <source>
        <dbReference type="ARBA" id="ARBA00012438"/>
    </source>
</evidence>
<feature type="transmembrane region" description="Helical" evidence="4">
    <location>
        <begin position="141"/>
        <end position="162"/>
    </location>
</feature>
<dbReference type="Pfam" id="PF02518">
    <property type="entry name" value="HATPase_c"/>
    <property type="match status" value="1"/>
</dbReference>
<dbReference type="SMART" id="SM00387">
    <property type="entry name" value="HATPase_c"/>
    <property type="match status" value="1"/>
</dbReference>
<dbReference type="InterPro" id="IPR003661">
    <property type="entry name" value="HisK_dim/P_dom"/>
</dbReference>
<dbReference type="InterPro" id="IPR036097">
    <property type="entry name" value="HisK_dim/P_sf"/>
</dbReference>
<dbReference type="CDD" id="cd00082">
    <property type="entry name" value="HisKA"/>
    <property type="match status" value="1"/>
</dbReference>
<feature type="transmembrane region" description="Helical" evidence="4">
    <location>
        <begin position="31"/>
        <end position="52"/>
    </location>
</feature>
<feature type="domain" description="Histidine kinase" evidence="5">
    <location>
        <begin position="301"/>
        <end position="512"/>
    </location>
</feature>
<keyword evidence="4" id="KW-1133">Transmembrane helix</keyword>
<evidence type="ECO:0000313" key="6">
    <source>
        <dbReference type="EMBL" id="AIA56549.1"/>
    </source>
</evidence>
<dbReference type="RefSeq" id="WP_004869546.1">
    <property type="nucleotide sequence ID" value="NZ_CP005986.1"/>
</dbReference>
<dbReference type="InterPro" id="IPR036890">
    <property type="entry name" value="HATPase_C_sf"/>
</dbReference>
<dbReference type="Pfam" id="PF25323">
    <property type="entry name" value="6TM_PilS"/>
    <property type="match status" value="1"/>
</dbReference>
<name>A0A059ZUR4_ACICK</name>
<protein>
    <recommendedName>
        <fullName evidence="2">histidine kinase</fullName>
        <ecNumber evidence="2">2.7.13.3</ecNumber>
    </recommendedName>
</protein>
<gene>
    <name evidence="6" type="ORF">Acaty_c2711</name>
</gene>
<dbReference type="AlphaFoldDB" id="A0A059ZUR4"/>
<dbReference type="HOGENOM" id="CLU_000445_114_39_6"/>
<dbReference type="PANTHER" id="PTHR43065:SF52">
    <property type="entry name" value="SENSOR PROTEIN KINASE PILS"/>
    <property type="match status" value="1"/>
</dbReference>
<accession>A0A059ZUR4</accession>
<dbReference type="Proteomes" id="UP000005522">
    <property type="component" value="Chromosome"/>
</dbReference>
<dbReference type="EC" id="2.7.13.3" evidence="2"/>
<evidence type="ECO:0000256" key="4">
    <source>
        <dbReference type="SAM" id="Phobius"/>
    </source>
</evidence>
<dbReference type="InterPro" id="IPR003594">
    <property type="entry name" value="HATPase_dom"/>
</dbReference>
<evidence type="ECO:0000256" key="3">
    <source>
        <dbReference type="ARBA" id="ARBA00022553"/>
    </source>
</evidence>
<dbReference type="PROSITE" id="PS50109">
    <property type="entry name" value="HIS_KIN"/>
    <property type="match status" value="1"/>
</dbReference>
<dbReference type="eggNOG" id="COG4191">
    <property type="taxonomic scope" value="Bacteria"/>
</dbReference>
<dbReference type="GO" id="GO:0000155">
    <property type="term" value="F:phosphorelay sensor kinase activity"/>
    <property type="evidence" value="ECO:0007669"/>
    <property type="project" value="InterPro"/>
</dbReference>
<evidence type="ECO:0000259" key="5">
    <source>
        <dbReference type="PROSITE" id="PS50109"/>
    </source>
</evidence>
<dbReference type="Gene3D" id="3.30.450.20">
    <property type="entry name" value="PAS domain"/>
    <property type="match status" value="1"/>
</dbReference>
<dbReference type="SMART" id="SM00388">
    <property type="entry name" value="HisKA"/>
    <property type="match status" value="1"/>
</dbReference>
<dbReference type="InterPro" id="IPR004358">
    <property type="entry name" value="Sig_transdc_His_kin-like_C"/>
</dbReference>
<dbReference type="SUPFAM" id="SSF55874">
    <property type="entry name" value="ATPase domain of HSP90 chaperone/DNA topoisomerase II/histidine kinase"/>
    <property type="match status" value="1"/>
</dbReference>
<dbReference type="Gene3D" id="3.30.565.10">
    <property type="entry name" value="Histidine kinase-like ATPase, C-terminal domain"/>
    <property type="match status" value="1"/>
</dbReference>
<dbReference type="InterPro" id="IPR035965">
    <property type="entry name" value="PAS-like_dom_sf"/>
</dbReference>
<evidence type="ECO:0000256" key="1">
    <source>
        <dbReference type="ARBA" id="ARBA00000085"/>
    </source>
</evidence>
<keyword evidence="4" id="KW-0812">Transmembrane</keyword>
<keyword evidence="4" id="KW-0472">Membrane</keyword>
<reference evidence="6 7" key="1">
    <citation type="journal article" date="2009" name="J. Bacteriol.">
        <title>Draft genome sequence of the extremely acidophilic bacterium Acidithiobacillus caldus ATCC 51756 reveals metabolic versatility in the genus Acidithiobacillus.</title>
        <authorList>
            <person name="Valdes J."/>
            <person name="Quatrini R."/>
            <person name="Hallberg K."/>
            <person name="Dopson M."/>
            <person name="Valenzuela P.D."/>
            <person name="Holmes D.S."/>
        </authorList>
    </citation>
    <scope>NUCLEOTIDE SEQUENCE [LARGE SCALE GENOMIC DNA]</scope>
    <source>
        <strain evidence="7">ATCC 51756 / DSM 8584 / KU</strain>
    </source>
</reference>
<dbReference type="EMBL" id="CP005986">
    <property type="protein sequence ID" value="AIA56549.1"/>
    <property type="molecule type" value="Genomic_DNA"/>
</dbReference>
<proteinExistence type="predicted"/>
<dbReference type="PRINTS" id="PR00344">
    <property type="entry name" value="BCTRLSENSOR"/>
</dbReference>
<dbReference type="SUPFAM" id="SSF47384">
    <property type="entry name" value="Homodimeric domain of signal transducing histidine kinase"/>
    <property type="match status" value="1"/>
</dbReference>
<sequence length="517" mass="57276">MATYRLLIAAALLLLLKLPLGRSDLVLPPQNLPHLLDVAWAAVGLSLLYLGILRFSTDFADRPLFHWLQVSGDGLIVLLLLHYGGGLAGPFAILPLLLMISTAKLLRGRGAFLFVWLLLILLLLEFFLLGPEHTRLPLGQLLVYLLALVAVAFLADSLVVSLERSNRLTRERDVELGNLNLLNQEIIQQVDSGLLVLDRQNRVVLSNPAGRRLAGYERWQDVPVALDVVQPSLAAALRQGELHENREVSVASEGGERLSLLIRLIALPQGPYRLLILRDATELREREREAQMAALGRLAANIAHEIRNPLSSVRHATDLLREYVQDEPGSLHLFRILERETLRIDRIIDSVLEMARPRPAHPEPIVLHSWLPVLLDQLAADPGLATLRIQLPKTNDGPVVFADPAHLRQVFANLLQNAAQHAGADAAEILVEITWHATGDGTVEIRLRDHGPGIPEESMERIFEPFFTSDARGTGLGLSMVRELLRLNHGTIAARNHREGGAEFVLELPAWDGGKIQ</sequence>
<dbReference type="Gene3D" id="1.10.287.130">
    <property type="match status" value="1"/>
</dbReference>
<evidence type="ECO:0000313" key="7">
    <source>
        <dbReference type="Proteomes" id="UP000005522"/>
    </source>
</evidence>
<keyword evidence="3" id="KW-0597">Phosphoprotein</keyword>
<dbReference type="SUPFAM" id="SSF55785">
    <property type="entry name" value="PYP-like sensor domain (PAS domain)"/>
    <property type="match status" value="1"/>
</dbReference>
<dbReference type="CDD" id="cd00075">
    <property type="entry name" value="HATPase"/>
    <property type="match status" value="1"/>
</dbReference>
<dbReference type="InterPro" id="IPR005467">
    <property type="entry name" value="His_kinase_dom"/>
</dbReference>
<comment type="catalytic activity">
    <reaction evidence="1">
        <text>ATP + protein L-histidine = ADP + protein N-phospho-L-histidine.</text>
        <dbReference type="EC" id="2.7.13.3"/>
    </reaction>
</comment>